<evidence type="ECO:0000313" key="3">
    <source>
        <dbReference type="Proteomes" id="UP000600547"/>
    </source>
</evidence>
<gene>
    <name evidence="2" type="ORF">GCM10008956_32460</name>
</gene>
<evidence type="ECO:0000259" key="1">
    <source>
        <dbReference type="Pfam" id="PF00717"/>
    </source>
</evidence>
<dbReference type="AlphaFoldDB" id="A0A8H9L9Z0"/>
<sequence>MPASLILPRTPLRTNYTIQLSGVVQASIPFGPADDDDFDLMHSIEIMLRGGQYQPHARAFQVTGNSMDDGTRRAIKHGDIVLVNSRDEFNSVQPCLFETPNGYIIKIRDVVNGSPALVSKNPTVEPIFDMTDIRPCGRVYGVYMGPYRVRML</sequence>
<dbReference type="SUPFAM" id="SSF51306">
    <property type="entry name" value="LexA/Signal peptidase"/>
    <property type="match status" value="1"/>
</dbReference>
<dbReference type="RefSeq" id="WP_189062696.1">
    <property type="nucleotide sequence ID" value="NZ_BMQG01000014.1"/>
</dbReference>
<dbReference type="Gene3D" id="2.10.109.10">
    <property type="entry name" value="Umud Fragment, subunit A"/>
    <property type="match status" value="1"/>
</dbReference>
<evidence type="ECO:0000313" key="2">
    <source>
        <dbReference type="EMBL" id="GGM54080.1"/>
    </source>
</evidence>
<dbReference type="InterPro" id="IPR036286">
    <property type="entry name" value="LexA/Signal_pep-like_sf"/>
</dbReference>
<comment type="caution">
    <text evidence="2">The sequence shown here is derived from an EMBL/GenBank/DDBJ whole genome shotgun (WGS) entry which is preliminary data.</text>
</comment>
<proteinExistence type="predicted"/>
<dbReference type="Pfam" id="PF00717">
    <property type="entry name" value="Peptidase_S24"/>
    <property type="match status" value="1"/>
</dbReference>
<feature type="domain" description="Peptidase S24/S26A/S26B/S26C" evidence="1">
    <location>
        <begin position="52"/>
        <end position="128"/>
    </location>
</feature>
<protein>
    <recommendedName>
        <fullName evidence="1">Peptidase S24/S26A/S26B/S26C domain-containing protein</fullName>
    </recommendedName>
</protein>
<dbReference type="EMBL" id="BMQG01000014">
    <property type="protein sequence ID" value="GGM54080.1"/>
    <property type="molecule type" value="Genomic_DNA"/>
</dbReference>
<dbReference type="Proteomes" id="UP000600547">
    <property type="component" value="Unassembled WGS sequence"/>
</dbReference>
<keyword evidence="3" id="KW-1185">Reference proteome</keyword>
<organism evidence="2 3">
    <name type="scientific">Deinococcus arenae</name>
    <dbReference type="NCBI Taxonomy" id="1452751"/>
    <lineage>
        <taxon>Bacteria</taxon>
        <taxon>Thermotogati</taxon>
        <taxon>Deinococcota</taxon>
        <taxon>Deinococci</taxon>
        <taxon>Deinococcales</taxon>
        <taxon>Deinococcaceae</taxon>
        <taxon>Deinococcus</taxon>
    </lineage>
</organism>
<reference evidence="3" key="1">
    <citation type="journal article" date="2019" name="Int. J. Syst. Evol. Microbiol.">
        <title>The Global Catalogue of Microorganisms (GCM) 10K type strain sequencing project: providing services to taxonomists for standard genome sequencing and annotation.</title>
        <authorList>
            <consortium name="The Broad Institute Genomics Platform"/>
            <consortium name="The Broad Institute Genome Sequencing Center for Infectious Disease"/>
            <person name="Wu L."/>
            <person name="Ma J."/>
        </authorList>
    </citation>
    <scope>NUCLEOTIDE SEQUENCE [LARGE SCALE GENOMIC DNA]</scope>
    <source>
        <strain evidence="3">JCM 31047</strain>
    </source>
</reference>
<accession>A0A8H9L9Z0</accession>
<dbReference type="InterPro" id="IPR015927">
    <property type="entry name" value="Peptidase_S24_S26A/B/C"/>
</dbReference>
<name>A0A8H9L9Z0_9DEIO</name>